<dbReference type="WBParaSite" id="HPBE_0001901101-mRNA-1">
    <property type="protein sequence ID" value="HPBE_0001901101-mRNA-1"/>
    <property type="gene ID" value="HPBE_0001901101"/>
</dbReference>
<dbReference type="Proteomes" id="UP000050761">
    <property type="component" value="Unassembled WGS sequence"/>
</dbReference>
<evidence type="ECO:0000313" key="1">
    <source>
        <dbReference type="EMBL" id="VDP13705.1"/>
    </source>
</evidence>
<reference evidence="3" key="2">
    <citation type="submission" date="2019-09" db="UniProtKB">
        <authorList>
            <consortium name="WormBaseParasite"/>
        </authorList>
    </citation>
    <scope>IDENTIFICATION</scope>
</reference>
<accession>A0A3P8C5U2</accession>
<name>A0A183GAG8_HELPZ</name>
<proteinExistence type="predicted"/>
<gene>
    <name evidence="1" type="ORF">HPBE_LOCUS19009</name>
</gene>
<sequence length="239" mass="26755">MSKLFDTLGLLDTSALSLTSGVAIMITLSSIRITRTRGLMRALENGTEEVNRLLRHSCNIVLECRFCKSVFRSAKHFHNHKLTSCRVFHKRLTPSYKQVLVFQNKVAACHKDKPSTSHQFADEEEESDMELEVIEEPINFASGFDVVEESCEGLARNIEWTEFLDRTGSLITESQNVEYDDESTETDAISLSASPIPGAFLSFPLFNDQLLESPTDSDYFGKGEALTPSPVLVPVPQME</sequence>
<dbReference type="EMBL" id="UZAH01031068">
    <property type="protein sequence ID" value="VDP13705.1"/>
    <property type="molecule type" value="Genomic_DNA"/>
</dbReference>
<protein>
    <submittedName>
        <fullName evidence="3">C2H2-type domain-containing protein</fullName>
    </submittedName>
</protein>
<keyword evidence="2" id="KW-1185">Reference proteome</keyword>
<evidence type="ECO:0000313" key="3">
    <source>
        <dbReference type="WBParaSite" id="HPBE_0001901101-mRNA-1"/>
    </source>
</evidence>
<accession>A0A183GAG8</accession>
<evidence type="ECO:0000313" key="2">
    <source>
        <dbReference type="Proteomes" id="UP000050761"/>
    </source>
</evidence>
<organism evidence="2 3">
    <name type="scientific">Heligmosomoides polygyrus</name>
    <name type="common">Parasitic roundworm</name>
    <dbReference type="NCBI Taxonomy" id="6339"/>
    <lineage>
        <taxon>Eukaryota</taxon>
        <taxon>Metazoa</taxon>
        <taxon>Ecdysozoa</taxon>
        <taxon>Nematoda</taxon>
        <taxon>Chromadorea</taxon>
        <taxon>Rhabditida</taxon>
        <taxon>Rhabditina</taxon>
        <taxon>Rhabditomorpha</taxon>
        <taxon>Strongyloidea</taxon>
        <taxon>Heligmosomidae</taxon>
        <taxon>Heligmosomoides</taxon>
    </lineage>
</organism>
<dbReference type="OrthoDB" id="5850535at2759"/>
<reference evidence="1 2" key="1">
    <citation type="submission" date="2018-11" db="EMBL/GenBank/DDBJ databases">
        <authorList>
            <consortium name="Pathogen Informatics"/>
        </authorList>
    </citation>
    <scope>NUCLEOTIDE SEQUENCE [LARGE SCALE GENOMIC DNA]</scope>
</reference>
<dbReference type="AlphaFoldDB" id="A0A183GAG8"/>